<feature type="region of interest" description="Disordered" evidence="1">
    <location>
        <begin position="216"/>
        <end position="312"/>
    </location>
</feature>
<evidence type="ECO:0000256" key="1">
    <source>
        <dbReference type="SAM" id="MobiDB-lite"/>
    </source>
</evidence>
<reference evidence="2" key="1">
    <citation type="submission" date="2023-10" db="EMBL/GenBank/DDBJ databases">
        <title>Chromosome-level genome of the transformable northern wattle, Acacia crassicarpa.</title>
        <authorList>
            <person name="Massaro I."/>
            <person name="Sinha N.R."/>
            <person name="Poethig S."/>
            <person name="Leichty A.R."/>
        </authorList>
    </citation>
    <scope>NUCLEOTIDE SEQUENCE</scope>
    <source>
        <strain evidence="2">Acra3RX</strain>
        <tissue evidence="2">Leaf</tissue>
    </source>
</reference>
<dbReference type="Proteomes" id="UP001293593">
    <property type="component" value="Unassembled WGS sequence"/>
</dbReference>
<accession>A0AAE1J605</accession>
<sequence length="487" mass="52341">MNQQNQGSRFSNPYPGKRKRGRPRKDERIVQVEPLRCFPDIVIKPNQPGGTTGSNIAINPNQPGGTTGSNIAINPNQAAGTTGSANDEMVGRVVTGVIEGGFGGGYFLKVQIGDPPTYFRGVVFRPGQCVPITPENDVVPHLEMIKRANFPIPVLNPQAQIQSFPSSGQGSRQAVEPQPPVKDQVPPTEIHSGASSSLKNQSAYVQAPMTNVPTSDSPIFVGGIPQISSDPGQGSRSASVQAPMTNIPTSDLPISTRRIPQISSDLGQGSQSASTTKMECDRIVQQDTSRQVKEPSADGGTEKDLKSTAEDTNLLPMTENIVKEPQTGQHSGSSVQLNEQVQDLPKISNFELNQMPAPVEPEPMQSEQIQDKPMNSNIELNEMPVSAEPKAMQSEQIHEPRNTNLELNKMPVSHDPENVQSVDKLGDKADFPKPAHGDVANSESRFGSDRPDLLEMSYPQKQGPSDSGETTEDVAIQPLGNNKVSGT</sequence>
<keyword evidence="3" id="KW-1185">Reference proteome</keyword>
<dbReference type="InterPro" id="IPR045881">
    <property type="entry name" value="MNM1-like"/>
</dbReference>
<feature type="compositionally biased region" description="Polar residues" evidence="1">
    <location>
        <begin position="161"/>
        <end position="172"/>
    </location>
</feature>
<feature type="compositionally biased region" description="Polar residues" evidence="1">
    <location>
        <begin position="261"/>
        <end position="277"/>
    </location>
</feature>
<organism evidence="2 3">
    <name type="scientific">Acacia crassicarpa</name>
    <name type="common">northern wattle</name>
    <dbReference type="NCBI Taxonomy" id="499986"/>
    <lineage>
        <taxon>Eukaryota</taxon>
        <taxon>Viridiplantae</taxon>
        <taxon>Streptophyta</taxon>
        <taxon>Embryophyta</taxon>
        <taxon>Tracheophyta</taxon>
        <taxon>Spermatophyta</taxon>
        <taxon>Magnoliopsida</taxon>
        <taxon>eudicotyledons</taxon>
        <taxon>Gunneridae</taxon>
        <taxon>Pentapetalae</taxon>
        <taxon>rosids</taxon>
        <taxon>fabids</taxon>
        <taxon>Fabales</taxon>
        <taxon>Fabaceae</taxon>
        <taxon>Caesalpinioideae</taxon>
        <taxon>mimosoid clade</taxon>
        <taxon>Acacieae</taxon>
        <taxon>Acacia</taxon>
    </lineage>
</organism>
<dbReference type="AlphaFoldDB" id="A0AAE1J605"/>
<feature type="region of interest" description="Disordered" evidence="1">
    <location>
        <begin position="388"/>
        <end position="487"/>
    </location>
</feature>
<feature type="region of interest" description="Disordered" evidence="1">
    <location>
        <begin position="44"/>
        <end position="84"/>
    </location>
</feature>
<feature type="compositionally biased region" description="Polar residues" evidence="1">
    <location>
        <begin position="53"/>
        <end position="84"/>
    </location>
</feature>
<protein>
    <recommendedName>
        <fullName evidence="4">AT hook motif-containing protein</fullName>
    </recommendedName>
</protein>
<dbReference type="PANTHER" id="PTHR34682">
    <property type="entry name" value="AT HOOK MOTIF-CONTAINING PROTEIN"/>
    <property type="match status" value="1"/>
</dbReference>
<feature type="compositionally biased region" description="Basic and acidic residues" evidence="1">
    <location>
        <begin position="278"/>
        <end position="309"/>
    </location>
</feature>
<evidence type="ECO:0008006" key="4">
    <source>
        <dbReference type="Google" id="ProtNLM"/>
    </source>
</evidence>
<dbReference type="PANTHER" id="PTHR34682:SF3">
    <property type="entry name" value="AT HOOK MOTIF-CONTAINING PROTEIN"/>
    <property type="match status" value="1"/>
</dbReference>
<evidence type="ECO:0000313" key="3">
    <source>
        <dbReference type="Proteomes" id="UP001293593"/>
    </source>
</evidence>
<name>A0AAE1J605_9FABA</name>
<feature type="compositionally biased region" description="Polar residues" evidence="1">
    <location>
        <begin position="1"/>
        <end position="11"/>
    </location>
</feature>
<evidence type="ECO:0000313" key="2">
    <source>
        <dbReference type="EMBL" id="KAK4263568.1"/>
    </source>
</evidence>
<dbReference type="EMBL" id="JAWXYG010000009">
    <property type="protein sequence ID" value="KAK4263568.1"/>
    <property type="molecule type" value="Genomic_DNA"/>
</dbReference>
<feature type="region of interest" description="Disordered" evidence="1">
    <location>
        <begin position="161"/>
        <end position="201"/>
    </location>
</feature>
<feature type="region of interest" description="Disordered" evidence="1">
    <location>
        <begin position="1"/>
        <end position="30"/>
    </location>
</feature>
<proteinExistence type="predicted"/>
<feature type="compositionally biased region" description="Basic and acidic residues" evidence="1">
    <location>
        <begin position="424"/>
        <end position="436"/>
    </location>
</feature>
<gene>
    <name evidence="2" type="ORF">QN277_028961</name>
</gene>
<comment type="caution">
    <text evidence="2">The sequence shown here is derived from an EMBL/GenBank/DDBJ whole genome shotgun (WGS) entry which is preliminary data.</text>
</comment>
<feature type="compositionally biased region" description="Polar residues" evidence="1">
    <location>
        <begin position="459"/>
        <end position="468"/>
    </location>
</feature>
<feature type="compositionally biased region" description="Polar residues" evidence="1">
    <location>
        <begin position="226"/>
        <end position="253"/>
    </location>
</feature>